<dbReference type="SMART" id="SM00342">
    <property type="entry name" value="HTH_ARAC"/>
    <property type="match status" value="1"/>
</dbReference>
<dbReference type="InterPro" id="IPR011051">
    <property type="entry name" value="RmlC_Cupin_sf"/>
</dbReference>
<dbReference type="InterPro" id="IPR050204">
    <property type="entry name" value="AraC_XylS_family_regulators"/>
</dbReference>
<dbReference type="GO" id="GO:0043565">
    <property type="term" value="F:sequence-specific DNA binding"/>
    <property type="evidence" value="ECO:0007669"/>
    <property type="project" value="InterPro"/>
</dbReference>
<evidence type="ECO:0000313" key="7">
    <source>
        <dbReference type="Proteomes" id="UP000249299"/>
    </source>
</evidence>
<dbReference type="GO" id="GO:0003700">
    <property type="term" value="F:DNA-binding transcription factor activity"/>
    <property type="evidence" value="ECO:0007669"/>
    <property type="project" value="InterPro"/>
</dbReference>
<comment type="caution">
    <text evidence="6">The sequence shown here is derived from an EMBL/GenBank/DDBJ whole genome shotgun (WGS) entry which is preliminary data.</text>
</comment>
<evidence type="ECO:0000256" key="1">
    <source>
        <dbReference type="ARBA" id="ARBA00023015"/>
    </source>
</evidence>
<dbReference type="Pfam" id="PF12833">
    <property type="entry name" value="HTH_18"/>
    <property type="match status" value="1"/>
</dbReference>
<evidence type="ECO:0000313" key="6">
    <source>
        <dbReference type="EMBL" id="RAI25029.1"/>
    </source>
</evidence>
<dbReference type="InterPro" id="IPR018060">
    <property type="entry name" value="HTH_AraC"/>
</dbReference>
<dbReference type="SUPFAM" id="SSF46689">
    <property type="entry name" value="Homeodomain-like"/>
    <property type="match status" value="2"/>
</dbReference>
<dbReference type="AlphaFoldDB" id="A0A327JFC7"/>
<feature type="domain" description="HTH araC/xylS-type" evidence="5">
    <location>
        <begin position="155"/>
        <end position="255"/>
    </location>
</feature>
<evidence type="ECO:0000256" key="3">
    <source>
        <dbReference type="ARBA" id="ARBA00023163"/>
    </source>
</evidence>
<evidence type="ECO:0000259" key="5">
    <source>
        <dbReference type="PROSITE" id="PS01124"/>
    </source>
</evidence>
<organism evidence="6 7">
    <name type="scientific">Rhodobium orientis</name>
    <dbReference type="NCBI Taxonomy" id="34017"/>
    <lineage>
        <taxon>Bacteria</taxon>
        <taxon>Pseudomonadati</taxon>
        <taxon>Pseudomonadota</taxon>
        <taxon>Alphaproteobacteria</taxon>
        <taxon>Hyphomicrobiales</taxon>
        <taxon>Rhodobiaceae</taxon>
        <taxon>Rhodobium</taxon>
    </lineage>
</organism>
<evidence type="ECO:0000256" key="4">
    <source>
        <dbReference type="SAM" id="MobiDB-lite"/>
    </source>
</evidence>
<dbReference type="Proteomes" id="UP000249299">
    <property type="component" value="Unassembled WGS sequence"/>
</dbReference>
<accession>A0A327JFC7</accession>
<keyword evidence="3" id="KW-0804">Transcription</keyword>
<dbReference type="Gene3D" id="1.10.10.60">
    <property type="entry name" value="Homeodomain-like"/>
    <property type="match status" value="2"/>
</dbReference>
<dbReference type="EMBL" id="NPEV01000058">
    <property type="protein sequence ID" value="RAI25029.1"/>
    <property type="molecule type" value="Genomic_DNA"/>
</dbReference>
<name>A0A327JFC7_9HYPH</name>
<dbReference type="SUPFAM" id="SSF51182">
    <property type="entry name" value="RmlC-like cupins"/>
    <property type="match status" value="1"/>
</dbReference>
<keyword evidence="7" id="KW-1185">Reference proteome</keyword>
<reference evidence="6 7" key="1">
    <citation type="submission" date="2017-07" db="EMBL/GenBank/DDBJ databases">
        <title>Draft Genome Sequences of Select Purple Nonsulfur Bacteria.</title>
        <authorList>
            <person name="Lasarre B."/>
            <person name="Mckinlay J.B."/>
        </authorList>
    </citation>
    <scope>NUCLEOTIDE SEQUENCE [LARGE SCALE GENOMIC DNA]</scope>
    <source>
        <strain evidence="6 7">DSM 11290</strain>
    </source>
</reference>
<dbReference type="PROSITE" id="PS01124">
    <property type="entry name" value="HTH_ARAC_FAMILY_2"/>
    <property type="match status" value="1"/>
</dbReference>
<protein>
    <recommendedName>
        <fullName evidence="5">HTH araC/xylS-type domain-containing protein</fullName>
    </recommendedName>
</protein>
<sequence>MACPDTTPALSHSISRRSRSQSRRHGIINQLQCSAMQTFQPDSLESGACIHRHCHTQPYATLVLEGAYEEAGDAGRLNVSPGDVLFHGPFSAHLDYVSPRRTVVLDLPLPFGTQAHPAKCRVADPDALVRLAARDATAAIEQLFDASQQAASAPMDLPDLLAEALRSDAPPRISQWAEESGYSREHLSRQFHIAYGVAPARYRAEALARRAWRMISEENESFASIAAALGYADQAHMARSIKTNTGRTPREWRSNAVRASVSARGTY</sequence>
<dbReference type="OrthoDB" id="2559672at2"/>
<feature type="region of interest" description="Disordered" evidence="4">
    <location>
        <begin position="1"/>
        <end position="22"/>
    </location>
</feature>
<evidence type="ECO:0000256" key="2">
    <source>
        <dbReference type="ARBA" id="ARBA00023125"/>
    </source>
</evidence>
<dbReference type="PANTHER" id="PTHR46796">
    <property type="entry name" value="HTH-TYPE TRANSCRIPTIONAL ACTIVATOR RHAS-RELATED"/>
    <property type="match status" value="1"/>
</dbReference>
<proteinExistence type="predicted"/>
<gene>
    <name evidence="6" type="ORF">CH339_20030</name>
</gene>
<keyword evidence="2" id="KW-0238">DNA-binding</keyword>
<dbReference type="InterPro" id="IPR009057">
    <property type="entry name" value="Homeodomain-like_sf"/>
</dbReference>
<keyword evidence="1" id="KW-0805">Transcription regulation</keyword>